<dbReference type="AlphaFoldDB" id="A0A194VX47"/>
<evidence type="ECO:0000313" key="1">
    <source>
        <dbReference type="EMBL" id="KUI68448.1"/>
    </source>
</evidence>
<evidence type="ECO:0000313" key="2">
    <source>
        <dbReference type="Proteomes" id="UP000078559"/>
    </source>
</evidence>
<proteinExistence type="predicted"/>
<name>A0A194VX47_CYTMA</name>
<dbReference type="Proteomes" id="UP000078559">
    <property type="component" value="Chromosome 4"/>
</dbReference>
<accession>A0A194VX47</accession>
<dbReference type="EMBL" id="CM003101">
    <property type="protein sequence ID" value="KUI68448.1"/>
    <property type="molecule type" value="Genomic_DNA"/>
</dbReference>
<sequence length="129" mass="14315">MGSKSEDQQGACPESPAESQEVLGLYLYLGTDDDTKYLVTEEDLNDKEAVRLQTQLEIRTLYQNGVPCFSRSAIQNLVHQIDDTNLRVNNGEPAEFLKFQIPTINGGTAEIEVETGTIHQNFGGHEVVM</sequence>
<dbReference type="OrthoDB" id="5230585at2759"/>
<gene>
    <name evidence="1" type="ORF">VM1G_04348</name>
</gene>
<reference evidence="1" key="1">
    <citation type="submission" date="2014-12" db="EMBL/GenBank/DDBJ databases">
        <title>Genome Sequence of Valsa Canker Pathogens Uncovers a Specific Adaption of Colonization on Woody Bark.</title>
        <authorList>
            <person name="Yin Z."/>
            <person name="Liu H."/>
            <person name="Gao X."/>
            <person name="Li Z."/>
            <person name="Song N."/>
            <person name="Ke X."/>
            <person name="Dai Q."/>
            <person name="Wu Y."/>
            <person name="Sun Y."/>
            <person name="Xu J.-R."/>
            <person name="Kang Z.K."/>
            <person name="Wang L."/>
            <person name="Huang L."/>
        </authorList>
    </citation>
    <scope>NUCLEOTIDE SEQUENCE [LARGE SCALE GENOMIC DNA]</scope>
    <source>
        <strain evidence="1">03-8</strain>
    </source>
</reference>
<organism evidence="1 2">
    <name type="scientific">Cytospora mali</name>
    <name type="common">Apple Valsa canker fungus</name>
    <name type="synonym">Valsa mali</name>
    <dbReference type="NCBI Taxonomy" id="578113"/>
    <lineage>
        <taxon>Eukaryota</taxon>
        <taxon>Fungi</taxon>
        <taxon>Dikarya</taxon>
        <taxon>Ascomycota</taxon>
        <taxon>Pezizomycotina</taxon>
        <taxon>Sordariomycetes</taxon>
        <taxon>Sordariomycetidae</taxon>
        <taxon>Diaporthales</taxon>
        <taxon>Cytosporaceae</taxon>
        <taxon>Cytospora</taxon>
    </lineage>
</organism>
<protein>
    <submittedName>
        <fullName evidence="1">Uncharacterized protein</fullName>
    </submittedName>
</protein>
<keyword evidence="2" id="KW-1185">Reference proteome</keyword>